<accession>A0A7S3TTU6</accession>
<reference evidence="7" key="1">
    <citation type="submission" date="2021-01" db="EMBL/GenBank/DDBJ databases">
        <authorList>
            <person name="Corre E."/>
            <person name="Pelletier E."/>
            <person name="Niang G."/>
            <person name="Scheremetjew M."/>
            <person name="Finn R."/>
            <person name="Kale V."/>
            <person name="Holt S."/>
            <person name="Cochrane G."/>
            <person name="Meng A."/>
            <person name="Brown T."/>
            <person name="Cohen L."/>
        </authorList>
    </citation>
    <scope>NUCLEOTIDE SEQUENCE</scope>
    <source>
        <strain evidence="7">379</strain>
    </source>
</reference>
<dbReference type="InterPro" id="IPR036152">
    <property type="entry name" value="Asp/glu_Ase-like_sf"/>
</dbReference>
<proteinExistence type="predicted"/>
<dbReference type="AlphaFoldDB" id="A0A7S3TTU6"/>
<dbReference type="SMART" id="SM00870">
    <property type="entry name" value="Asparaginase"/>
    <property type="match status" value="1"/>
</dbReference>
<dbReference type="SUPFAM" id="SSF48403">
    <property type="entry name" value="Ankyrin repeat"/>
    <property type="match status" value="1"/>
</dbReference>
<dbReference type="Gene3D" id="3.40.50.1170">
    <property type="entry name" value="L-asparaginase, N-terminal domain"/>
    <property type="match status" value="1"/>
</dbReference>
<evidence type="ECO:0000259" key="6">
    <source>
        <dbReference type="Pfam" id="PF17763"/>
    </source>
</evidence>
<evidence type="ECO:0000256" key="1">
    <source>
        <dbReference type="ARBA" id="ARBA00012920"/>
    </source>
</evidence>
<dbReference type="FunFam" id="3.40.50.40:FF:000001">
    <property type="entry name" value="L-asparaginase 1"/>
    <property type="match status" value="1"/>
</dbReference>
<feature type="domain" description="Asparaginase/glutaminase C-terminal" evidence="6">
    <location>
        <begin position="80"/>
        <end position="191"/>
    </location>
</feature>
<dbReference type="Pfam" id="PF12796">
    <property type="entry name" value="Ank_2"/>
    <property type="match status" value="1"/>
</dbReference>
<name>A0A7S3TTU6_EMIHU</name>
<dbReference type="Pfam" id="PF17763">
    <property type="entry name" value="Asparaginase_C"/>
    <property type="match status" value="1"/>
</dbReference>
<feature type="domain" description="L-asparaginase N-terminal" evidence="5">
    <location>
        <begin position="7"/>
        <end position="59"/>
    </location>
</feature>
<evidence type="ECO:0000256" key="3">
    <source>
        <dbReference type="PROSITE-ProRule" id="PRU00023"/>
    </source>
</evidence>
<dbReference type="InterPro" id="IPR036770">
    <property type="entry name" value="Ankyrin_rpt-contain_sf"/>
</dbReference>
<evidence type="ECO:0000313" key="7">
    <source>
        <dbReference type="EMBL" id="CAE0593975.1"/>
    </source>
</evidence>
<gene>
    <name evidence="7" type="ORF">EHUX00137_LOCUS44148</name>
</gene>
<dbReference type="PIRSF" id="PIRSF500176">
    <property type="entry name" value="L_ASNase"/>
    <property type="match status" value="1"/>
</dbReference>
<dbReference type="PANTHER" id="PTHR11707:SF28">
    <property type="entry name" value="60 KDA LYSOPHOSPHOLIPASE"/>
    <property type="match status" value="1"/>
</dbReference>
<dbReference type="EMBL" id="HBIR01056709">
    <property type="protein sequence ID" value="CAE0593975.1"/>
    <property type="molecule type" value="Transcribed_RNA"/>
</dbReference>
<dbReference type="PROSITE" id="PS50297">
    <property type="entry name" value="ANK_REP_REGION"/>
    <property type="match status" value="2"/>
</dbReference>
<feature type="region of interest" description="Disordered" evidence="4">
    <location>
        <begin position="230"/>
        <end position="250"/>
    </location>
</feature>
<dbReference type="InterPro" id="IPR037152">
    <property type="entry name" value="L-asparaginase_N_sf"/>
</dbReference>
<dbReference type="EC" id="3.5.1.1" evidence="1"/>
<keyword evidence="2" id="KW-0378">Hydrolase</keyword>
<dbReference type="Pfam" id="PF00710">
    <property type="entry name" value="Asparaginase"/>
    <property type="match status" value="1"/>
</dbReference>
<dbReference type="SMART" id="SM00248">
    <property type="entry name" value="ANK"/>
    <property type="match status" value="3"/>
</dbReference>
<dbReference type="InterPro" id="IPR002110">
    <property type="entry name" value="Ankyrin_rpt"/>
</dbReference>
<dbReference type="InterPro" id="IPR027474">
    <property type="entry name" value="L-asparaginase_N"/>
</dbReference>
<dbReference type="GO" id="GO:0004067">
    <property type="term" value="F:asparaginase activity"/>
    <property type="evidence" value="ECO:0007669"/>
    <property type="project" value="UniProtKB-UniRule"/>
</dbReference>
<dbReference type="InterPro" id="IPR040919">
    <property type="entry name" value="Asparaginase_C"/>
</dbReference>
<dbReference type="Pfam" id="PF13637">
    <property type="entry name" value="Ank_4"/>
    <property type="match status" value="1"/>
</dbReference>
<dbReference type="InterPro" id="IPR027473">
    <property type="entry name" value="L-asparaginase_C"/>
</dbReference>
<dbReference type="PANTHER" id="PTHR11707">
    <property type="entry name" value="L-ASPARAGINASE"/>
    <property type="match status" value="1"/>
</dbReference>
<dbReference type="Gene3D" id="1.25.40.20">
    <property type="entry name" value="Ankyrin repeat-containing domain"/>
    <property type="match status" value="2"/>
</dbReference>
<dbReference type="SUPFAM" id="SSF53774">
    <property type="entry name" value="Glutaminase/Asparaginase"/>
    <property type="match status" value="1"/>
</dbReference>
<feature type="repeat" description="ANK" evidence="3">
    <location>
        <begin position="433"/>
        <end position="465"/>
    </location>
</feature>
<dbReference type="Gene3D" id="3.40.50.40">
    <property type="match status" value="1"/>
</dbReference>
<dbReference type="InterPro" id="IPR006034">
    <property type="entry name" value="Asparaginase/glutaminase-like"/>
</dbReference>
<protein>
    <recommendedName>
        <fullName evidence="1">asparaginase</fullName>
        <ecNumber evidence="1">3.5.1.1</ecNumber>
    </recommendedName>
</protein>
<dbReference type="GO" id="GO:0009066">
    <property type="term" value="P:aspartate family amino acid metabolic process"/>
    <property type="evidence" value="ECO:0007669"/>
    <property type="project" value="UniProtKB-ARBA"/>
</dbReference>
<sequence>MKSFDEEALTPEVTLYFADALHRGNRAVKLDASGLKAFGSPNLPPLATMGISCSVRWDLVRPPSPGRFRLMPDFDPNLVIIRVFPGPFTTLRNTLQPPLKGAILQTFGAGNAPDRDADFLDALREASSRGLVIVNVTQCSAGSVEPAYATGQSLAAAGVVAGGDMTPEAALVKLGWLLGCGLAPEEVRRMMGTDLRGEVTNRQAQRFSLSDGGFLRRVFSAASLESVAQADPSAAAPPPSSLAEGEARLQETSPLDGLLAEGGKEALRDGLSRAASAPHSLDGGLADYSGLPALRRALVPTLLCAAAGNGDMQAMLALVADGAVLRTSRDYDGRTPLHLASSEGRDAVVAYLLQPEHGIPLSALDRHDNTPLADACKFRHRRAVALLVAAGARLGLRPLRLAGILCALVKARDYAGLECYVAARADVSAADHSGTTPLHVAAVDGDVRATATLLSAGANPAATDRWGRTPWHEASDAAAGGARAACVMPRTCPCRRSPAGSRRASCTRASCASPGTTRRAASSACARWRTRPTCCSRRGRR</sequence>
<dbReference type="PROSITE" id="PS51732">
    <property type="entry name" value="ASN_GLN_ASE_3"/>
    <property type="match status" value="1"/>
</dbReference>
<evidence type="ECO:0000259" key="5">
    <source>
        <dbReference type="Pfam" id="PF00710"/>
    </source>
</evidence>
<keyword evidence="3" id="KW-0040">ANK repeat</keyword>
<dbReference type="PROSITE" id="PS50088">
    <property type="entry name" value="ANK_REPEAT"/>
    <property type="match status" value="2"/>
</dbReference>
<evidence type="ECO:0000256" key="2">
    <source>
        <dbReference type="ARBA" id="ARBA00022801"/>
    </source>
</evidence>
<feature type="repeat" description="ANK" evidence="3">
    <location>
        <begin position="332"/>
        <end position="354"/>
    </location>
</feature>
<evidence type="ECO:0000256" key="4">
    <source>
        <dbReference type="SAM" id="MobiDB-lite"/>
    </source>
</evidence>
<dbReference type="PIRSF" id="PIRSF001220">
    <property type="entry name" value="L-ASNase_gatD"/>
    <property type="match status" value="1"/>
</dbReference>
<organism evidence="7">
    <name type="scientific">Emiliania huxleyi</name>
    <name type="common">Coccolithophore</name>
    <name type="synonym">Pontosphaera huxleyi</name>
    <dbReference type="NCBI Taxonomy" id="2903"/>
    <lineage>
        <taxon>Eukaryota</taxon>
        <taxon>Haptista</taxon>
        <taxon>Haptophyta</taxon>
        <taxon>Prymnesiophyceae</taxon>
        <taxon>Isochrysidales</taxon>
        <taxon>Noelaerhabdaceae</taxon>
        <taxon>Emiliania</taxon>
    </lineage>
</organism>